<dbReference type="CDD" id="cd00332">
    <property type="entry name" value="PAL-HAL"/>
    <property type="match status" value="1"/>
</dbReference>
<organism evidence="1 2">
    <name type="scientific">Marinimicrobium koreense</name>
    <dbReference type="NCBI Taxonomy" id="306545"/>
    <lineage>
        <taxon>Bacteria</taxon>
        <taxon>Pseudomonadati</taxon>
        <taxon>Pseudomonadota</taxon>
        <taxon>Gammaproteobacteria</taxon>
        <taxon>Cellvibrionales</taxon>
        <taxon>Cellvibrionaceae</taxon>
        <taxon>Marinimicrobium</taxon>
    </lineage>
</organism>
<evidence type="ECO:0000313" key="2">
    <source>
        <dbReference type="Proteomes" id="UP000273643"/>
    </source>
</evidence>
<keyword evidence="2" id="KW-1185">Reference proteome</keyword>
<dbReference type="Proteomes" id="UP000273643">
    <property type="component" value="Unassembled WGS sequence"/>
</dbReference>
<reference evidence="1 2" key="1">
    <citation type="submission" date="2018-11" db="EMBL/GenBank/DDBJ databases">
        <title>Genomic Encyclopedia of Type Strains, Phase IV (KMG-IV): sequencing the most valuable type-strain genomes for metagenomic binning, comparative biology and taxonomic classification.</title>
        <authorList>
            <person name="Goeker M."/>
        </authorList>
    </citation>
    <scope>NUCLEOTIDE SEQUENCE [LARGE SCALE GENOMIC DNA]</scope>
    <source>
        <strain evidence="1 2">DSM 16974</strain>
    </source>
</reference>
<dbReference type="GO" id="GO:0016841">
    <property type="term" value="F:ammonia-lyase activity"/>
    <property type="evidence" value="ECO:0007669"/>
    <property type="project" value="InterPro"/>
</dbReference>
<comment type="caution">
    <text evidence="1">The sequence shown here is derived from an EMBL/GenBank/DDBJ whole genome shotgun (WGS) entry which is preliminary data.</text>
</comment>
<dbReference type="Gene3D" id="1.20.200.10">
    <property type="entry name" value="Fumarase/aspartase (Central domain)"/>
    <property type="match status" value="1"/>
</dbReference>
<dbReference type="SUPFAM" id="SSF48557">
    <property type="entry name" value="L-aspartase-like"/>
    <property type="match status" value="1"/>
</dbReference>
<sequence>MDMKIKECVVVGEPLTLEAIRAVAVEHRKVRLTDDPEVLKRISESHRFIQEAAERGESIYGVTSSVGAMADLSIPKDQLAAFQNKIFLDKKVGTGKRLSNADVRAGMLLRATSLTHGVSGVRKKLIERIILFLNEDVCPTMFSLGSIGASGDLVPLSYLAGLLRGLPNYKASFKGELISCKEALERLDVEPIDFMPKETLAIVNGTSVHTGVAANCLSRAKTLLTLTLGNNALFYQGLEASRESMNAFVHLYKPHQGQVFSARHMASLLEGSQLCRTERDGEHVHEEGKLIQDRYSLRCYPQYFGPIVEEMDTGERQILVEANSVTDNPLIDADSGTTYHCGNFLGQYPSVAMDRLRYNLGVVAKYMDVQISLLVTPAFSNGLPPGLKGNMAITNMGLNGLQICGNSIMPMIGFYGQSLADKFPSHAEMFNQNINSLSMGSAALAKESLYLMERYVAICLIFGLQAVDLRSHQKFSTYDPRQYLSESTRSFYEAAMNLLKVPFSSDKPFIWNDEDQGLDEYIDVIVDDIHGANCLSQTLPSFSMKDAKLFERNIV</sequence>
<dbReference type="EMBL" id="RJUK01000001">
    <property type="protein sequence ID" value="ROQ21051.1"/>
    <property type="molecule type" value="Genomic_DNA"/>
</dbReference>
<keyword evidence="1" id="KW-0456">Lyase</keyword>
<dbReference type="PROSITE" id="PS00488">
    <property type="entry name" value="PAL_HISTIDASE"/>
    <property type="match status" value="1"/>
</dbReference>
<name>A0A3N1P0D6_9GAMM</name>
<gene>
    <name evidence="1" type="ORF">EDC38_1672</name>
</gene>
<dbReference type="InterPro" id="IPR024083">
    <property type="entry name" value="Fumarase/histidase_N"/>
</dbReference>
<accession>A0A3N1P0D6</accession>
<dbReference type="OrthoDB" id="9806955at2"/>
<proteinExistence type="predicted"/>
<evidence type="ECO:0000313" key="1">
    <source>
        <dbReference type="EMBL" id="ROQ21051.1"/>
    </source>
</evidence>
<dbReference type="RefSeq" id="WP_123638101.1">
    <property type="nucleotide sequence ID" value="NZ_RJUK01000001.1"/>
</dbReference>
<dbReference type="PANTHER" id="PTHR10362">
    <property type="entry name" value="HISTIDINE AMMONIA-LYASE"/>
    <property type="match status" value="1"/>
</dbReference>
<dbReference type="InterPro" id="IPR022313">
    <property type="entry name" value="Phe/His_NH3-lyase_AS"/>
</dbReference>
<dbReference type="InterPro" id="IPR001106">
    <property type="entry name" value="Aromatic_Lyase"/>
</dbReference>
<protein>
    <submittedName>
        <fullName evidence="1">Phenylalanine ammonia-lyase</fullName>
    </submittedName>
</protein>
<dbReference type="Pfam" id="PF00221">
    <property type="entry name" value="Lyase_aromatic"/>
    <property type="match status" value="1"/>
</dbReference>
<dbReference type="AlphaFoldDB" id="A0A3N1P0D6"/>
<dbReference type="InterPro" id="IPR008948">
    <property type="entry name" value="L-Aspartase-like"/>
</dbReference>
<dbReference type="Gene3D" id="1.10.275.10">
    <property type="entry name" value="Fumarase/aspartase (N-terminal domain)"/>
    <property type="match status" value="1"/>
</dbReference>